<evidence type="ECO:0000259" key="10">
    <source>
        <dbReference type="PROSITE" id="PS51471"/>
    </source>
</evidence>
<dbReference type="PANTHER" id="PTHR47990">
    <property type="entry name" value="2-OXOGLUTARATE (2OG) AND FE(II)-DEPENDENT OXYGENASE SUPERFAMILY PROTEIN-RELATED"/>
    <property type="match status" value="1"/>
</dbReference>
<dbReference type="InterPro" id="IPR026992">
    <property type="entry name" value="DIOX_N"/>
</dbReference>
<evidence type="ECO:0000256" key="3">
    <source>
        <dbReference type="ARBA" id="ARBA00022723"/>
    </source>
</evidence>
<comment type="caution">
    <text evidence="11">The sequence shown here is derived from an EMBL/GenBank/DDBJ whole genome shotgun (WGS) entry which is preliminary data.</text>
</comment>
<evidence type="ECO:0000256" key="5">
    <source>
        <dbReference type="ARBA" id="ARBA00023004"/>
    </source>
</evidence>
<dbReference type="GO" id="GO:0009686">
    <property type="term" value="P:gibberellin biosynthetic process"/>
    <property type="evidence" value="ECO:0007669"/>
    <property type="project" value="UniProtKB-ARBA"/>
</dbReference>
<dbReference type="Pfam" id="PF14226">
    <property type="entry name" value="DIOX_N"/>
    <property type="match status" value="1"/>
</dbReference>
<dbReference type="PROSITE" id="PS51471">
    <property type="entry name" value="FE2OG_OXY"/>
    <property type="match status" value="1"/>
</dbReference>
<dbReference type="AlphaFoldDB" id="A0A2P5AK36"/>
<evidence type="ECO:0000256" key="7">
    <source>
        <dbReference type="ARBA" id="ARBA00043997"/>
    </source>
</evidence>
<evidence type="ECO:0000256" key="6">
    <source>
        <dbReference type="ARBA" id="ARBA00037909"/>
    </source>
</evidence>
<gene>
    <name evidence="11" type="primary">PanGA20OX5</name>
    <name evidence="11" type="ORF">PanWU01x14_324830</name>
</gene>
<evidence type="ECO:0000313" key="12">
    <source>
        <dbReference type="Proteomes" id="UP000237105"/>
    </source>
</evidence>
<protein>
    <submittedName>
        <fullName evidence="11">Gibberellin-20 oxidase</fullName>
    </submittedName>
</protein>
<evidence type="ECO:0000313" key="11">
    <source>
        <dbReference type="EMBL" id="PON36874.1"/>
    </source>
</evidence>
<evidence type="ECO:0000256" key="4">
    <source>
        <dbReference type="ARBA" id="ARBA00023002"/>
    </source>
</evidence>
<organism evidence="11 12">
    <name type="scientific">Parasponia andersonii</name>
    <name type="common">Sponia andersonii</name>
    <dbReference type="NCBI Taxonomy" id="3476"/>
    <lineage>
        <taxon>Eukaryota</taxon>
        <taxon>Viridiplantae</taxon>
        <taxon>Streptophyta</taxon>
        <taxon>Embryophyta</taxon>
        <taxon>Tracheophyta</taxon>
        <taxon>Spermatophyta</taxon>
        <taxon>Magnoliopsida</taxon>
        <taxon>eudicotyledons</taxon>
        <taxon>Gunneridae</taxon>
        <taxon>Pentapetalae</taxon>
        <taxon>rosids</taxon>
        <taxon>fabids</taxon>
        <taxon>Rosales</taxon>
        <taxon>Cannabaceae</taxon>
        <taxon>Parasponia</taxon>
    </lineage>
</organism>
<reference evidence="12" key="1">
    <citation type="submission" date="2016-06" db="EMBL/GenBank/DDBJ databases">
        <title>Parallel loss of symbiosis genes in relatives of nitrogen-fixing non-legume Parasponia.</title>
        <authorList>
            <person name="Van Velzen R."/>
            <person name="Holmer R."/>
            <person name="Bu F."/>
            <person name="Rutten L."/>
            <person name="Van Zeijl A."/>
            <person name="Liu W."/>
            <person name="Santuari L."/>
            <person name="Cao Q."/>
            <person name="Sharma T."/>
            <person name="Shen D."/>
            <person name="Roswanjaya Y."/>
            <person name="Wardhani T."/>
            <person name="Kalhor M.S."/>
            <person name="Jansen J."/>
            <person name="Van den Hoogen J."/>
            <person name="Gungor B."/>
            <person name="Hartog M."/>
            <person name="Hontelez J."/>
            <person name="Verver J."/>
            <person name="Yang W.-C."/>
            <person name="Schijlen E."/>
            <person name="Repin R."/>
            <person name="Schilthuizen M."/>
            <person name="Schranz E."/>
            <person name="Heidstra R."/>
            <person name="Miyata K."/>
            <person name="Fedorova E."/>
            <person name="Kohlen W."/>
            <person name="Bisseling T."/>
            <person name="Smit S."/>
            <person name="Geurts R."/>
        </authorList>
    </citation>
    <scope>NUCLEOTIDE SEQUENCE [LARGE SCALE GENOMIC DNA]</scope>
    <source>
        <strain evidence="12">cv. WU1-14</strain>
    </source>
</reference>
<keyword evidence="5 9" id="KW-0408">Iron</keyword>
<keyword evidence="4 9" id="KW-0560">Oxidoreductase</keyword>
<keyword evidence="3 9" id="KW-0479">Metal-binding</keyword>
<dbReference type="InterPro" id="IPR005123">
    <property type="entry name" value="Oxoglu/Fe-dep_dioxygenase_dom"/>
</dbReference>
<dbReference type="SUPFAM" id="SSF51197">
    <property type="entry name" value="Clavaminate synthase-like"/>
    <property type="match status" value="1"/>
</dbReference>
<comment type="catalytic activity">
    <reaction evidence="8">
        <text>gibberellin A12 + 2 2-oxoglutarate + 3 O2 + H(+) = gibberellin A9 + 2 succinate + 3 CO2 + 2 H2O</text>
        <dbReference type="Rhea" id="RHEA:60772"/>
        <dbReference type="ChEBI" id="CHEBI:15377"/>
        <dbReference type="ChEBI" id="CHEBI:15378"/>
        <dbReference type="ChEBI" id="CHEBI:15379"/>
        <dbReference type="ChEBI" id="CHEBI:16526"/>
        <dbReference type="ChEBI" id="CHEBI:16810"/>
        <dbReference type="ChEBI" id="CHEBI:30031"/>
        <dbReference type="ChEBI" id="CHEBI:58627"/>
        <dbReference type="ChEBI" id="CHEBI:73255"/>
    </reaction>
    <physiologicalReaction direction="left-to-right" evidence="8">
        <dbReference type="Rhea" id="RHEA:60773"/>
    </physiologicalReaction>
</comment>
<proteinExistence type="inferred from homology"/>
<dbReference type="GO" id="GO:0045544">
    <property type="term" value="F:gibberellin 20-oxidase activity"/>
    <property type="evidence" value="ECO:0007669"/>
    <property type="project" value="UniProtKB-ARBA"/>
</dbReference>
<dbReference type="PRINTS" id="PR00682">
    <property type="entry name" value="IPNSYNTHASE"/>
</dbReference>
<dbReference type="InterPro" id="IPR044861">
    <property type="entry name" value="IPNS-like_FE2OG_OXY"/>
</dbReference>
<comment type="cofactor">
    <cofactor evidence="1">
        <name>L-ascorbate</name>
        <dbReference type="ChEBI" id="CHEBI:38290"/>
    </cofactor>
</comment>
<comment type="pathway">
    <text evidence="2">Hormone biosynthesis.</text>
</comment>
<dbReference type="STRING" id="3476.A0A2P5AK36"/>
<name>A0A2P5AK36_PARAD</name>
<evidence type="ECO:0000256" key="1">
    <source>
        <dbReference type="ARBA" id="ARBA00001961"/>
    </source>
</evidence>
<dbReference type="Pfam" id="PF03171">
    <property type="entry name" value="2OG-FeII_Oxy"/>
    <property type="match status" value="1"/>
</dbReference>
<accession>A0A2P5AK36</accession>
<dbReference type="Gene3D" id="2.60.120.330">
    <property type="entry name" value="B-lactam Antibiotic, Isopenicillin N Synthase, Chain"/>
    <property type="match status" value="1"/>
</dbReference>
<keyword evidence="12" id="KW-1185">Reference proteome</keyword>
<feature type="domain" description="Fe2OG dioxygenase" evidence="10">
    <location>
        <begin position="252"/>
        <end position="352"/>
    </location>
</feature>
<dbReference type="Proteomes" id="UP000237105">
    <property type="component" value="Unassembled WGS sequence"/>
</dbReference>
<sequence length="411" mass="46921">MPLIMDCSSATSTTLSRPLLLLADLQDHDHHEKDHNNESSGTTTTTTNININPLTIDWSFLQKQKHIPKDFIWPKRDLPLITNAKEELREPLVDLEGFFKCDEMATRAAAELVRQACSSHGFFQVINHGVDPRLIDLAHQHMESFFKLPTSEKLRARKMPGSPWGYSAAHAERFSSRLPWKETLSFGFHDQDCSVSVVEDYFNSTLGKDFEQTGMVYQMYCEAMMRLSLAIMELLAISLGVDRKYYKEFFEDARSIMRCNYYPPCMQPNLALGTGAHCDPTSLTILHQDQVGGLEVFQNDSWLSVPPLKNAFVINIGDTFMALSNGKYKSCLHRAVVNRYKGRKSLAFFLCPKEDKVVRPPHDLVLGEQTRMYPDFTWSDLLHFTRSFYRADSATLPNFISWLLSSKKPNG</sequence>
<dbReference type="InterPro" id="IPR050231">
    <property type="entry name" value="Iron_ascorbate_oxido_reductase"/>
</dbReference>
<evidence type="ECO:0000256" key="8">
    <source>
        <dbReference type="ARBA" id="ARBA00050508"/>
    </source>
</evidence>
<comment type="similarity">
    <text evidence="7">Belongs to the iron/ascorbate-dependent oxidoreductase family. GA20OX subfamily.</text>
</comment>
<dbReference type="GO" id="GO:0046872">
    <property type="term" value="F:metal ion binding"/>
    <property type="evidence" value="ECO:0007669"/>
    <property type="project" value="UniProtKB-KW"/>
</dbReference>
<dbReference type="InterPro" id="IPR027443">
    <property type="entry name" value="IPNS-like_sf"/>
</dbReference>
<evidence type="ECO:0000256" key="2">
    <source>
        <dbReference type="ARBA" id="ARBA00004972"/>
    </source>
</evidence>
<comment type="pathway">
    <text evidence="6">Plant hormone biosynthesis; gibberellin biosynthesis.</text>
</comment>
<dbReference type="FunFam" id="2.60.120.330:FF:000003">
    <property type="entry name" value="Gibberellin 20 oxidase 2"/>
    <property type="match status" value="1"/>
</dbReference>
<evidence type="ECO:0000256" key="9">
    <source>
        <dbReference type="RuleBase" id="RU003682"/>
    </source>
</evidence>
<dbReference type="OrthoDB" id="288590at2759"/>
<dbReference type="EMBL" id="JXTB01000550">
    <property type="protein sequence ID" value="PON36874.1"/>
    <property type="molecule type" value="Genomic_DNA"/>
</dbReference>